<name>A0A7D6VSM7_9CLOT</name>
<dbReference type="InterPro" id="IPR024265">
    <property type="entry name" value="DUF3788"/>
</dbReference>
<evidence type="ECO:0000313" key="1">
    <source>
        <dbReference type="EMBL" id="QLY78830.1"/>
    </source>
</evidence>
<sequence length="72" mass="8632">MLNRTSTPTEEEIFDFIGVEAKLLFEEFEQDLIKNYHMQKELRFPFGNNYGWDINIHINPSISVMYFLKVTK</sequence>
<protein>
    <submittedName>
        <fullName evidence="1">DUF3788 family protein</fullName>
    </submittedName>
</protein>
<accession>A0A7D6VSM7</accession>
<dbReference type="Proteomes" id="UP000512286">
    <property type="component" value="Chromosome"/>
</dbReference>
<organism evidence="1 2">
    <name type="scientific">Clostridium intestinale</name>
    <dbReference type="NCBI Taxonomy" id="36845"/>
    <lineage>
        <taxon>Bacteria</taxon>
        <taxon>Bacillati</taxon>
        <taxon>Bacillota</taxon>
        <taxon>Clostridia</taxon>
        <taxon>Eubacteriales</taxon>
        <taxon>Clostridiaceae</taxon>
        <taxon>Clostridium</taxon>
    </lineage>
</organism>
<dbReference type="EMBL" id="CP059378">
    <property type="protein sequence ID" value="QLY78830.1"/>
    <property type="molecule type" value="Genomic_DNA"/>
</dbReference>
<gene>
    <name evidence="1" type="ORF">HZF06_17320</name>
</gene>
<proteinExistence type="predicted"/>
<reference evidence="1 2" key="1">
    <citation type="submission" date="2020-07" db="EMBL/GenBank/DDBJ databases">
        <title>Electron transfer.</title>
        <authorList>
            <person name="Huang L."/>
            <person name="Liu X."/>
            <person name="Zhou S."/>
        </authorList>
    </citation>
    <scope>NUCLEOTIDE SEQUENCE [LARGE SCALE GENOMIC DNA]</scope>
    <source>
        <strain evidence="1 2">Lx1</strain>
    </source>
</reference>
<dbReference type="Pfam" id="PF12663">
    <property type="entry name" value="DUF3788"/>
    <property type="match status" value="1"/>
</dbReference>
<dbReference type="KEGG" id="cint:HZF06_17320"/>
<dbReference type="AlphaFoldDB" id="A0A7D6VSM7"/>
<evidence type="ECO:0000313" key="2">
    <source>
        <dbReference type="Proteomes" id="UP000512286"/>
    </source>
</evidence>